<keyword evidence="5" id="KW-0479">Metal-binding</keyword>
<evidence type="ECO:0000256" key="1">
    <source>
        <dbReference type="ARBA" id="ARBA00000553"/>
    </source>
</evidence>
<keyword evidence="7" id="KW-0862">Zinc</keyword>
<evidence type="ECO:0008006" key="15">
    <source>
        <dbReference type="Google" id="ProtNLM"/>
    </source>
</evidence>
<name>A0A1G7DLN2_9ACTN</name>
<gene>
    <name evidence="13" type="ORF">SAMN04489747_3644</name>
</gene>
<evidence type="ECO:0000256" key="5">
    <source>
        <dbReference type="ARBA" id="ARBA00022723"/>
    </source>
</evidence>
<dbReference type="SUPFAM" id="SSF64438">
    <property type="entry name" value="CNF1/YfiH-like putative cysteine hydrolases"/>
    <property type="match status" value="1"/>
</dbReference>
<keyword evidence="8" id="KW-0186">Copper</keyword>
<protein>
    <recommendedName>
        <fullName evidence="15">Purine nucleoside phosphorylase</fullName>
    </recommendedName>
</protein>
<organism evidence="13 14">
    <name type="scientific">Auraticoccus monumenti</name>
    <dbReference type="NCBI Taxonomy" id="675864"/>
    <lineage>
        <taxon>Bacteria</taxon>
        <taxon>Bacillati</taxon>
        <taxon>Actinomycetota</taxon>
        <taxon>Actinomycetes</taxon>
        <taxon>Propionibacteriales</taxon>
        <taxon>Propionibacteriaceae</taxon>
        <taxon>Auraticoccus</taxon>
    </lineage>
</organism>
<dbReference type="GO" id="GO:0005507">
    <property type="term" value="F:copper ion binding"/>
    <property type="evidence" value="ECO:0007669"/>
    <property type="project" value="TreeGrafter"/>
</dbReference>
<dbReference type="AlphaFoldDB" id="A0A1G7DLN2"/>
<evidence type="ECO:0000256" key="9">
    <source>
        <dbReference type="ARBA" id="ARBA00047989"/>
    </source>
</evidence>
<evidence type="ECO:0000256" key="3">
    <source>
        <dbReference type="ARBA" id="ARBA00007353"/>
    </source>
</evidence>
<evidence type="ECO:0000256" key="10">
    <source>
        <dbReference type="ARBA" id="ARBA00048968"/>
    </source>
</evidence>
<evidence type="ECO:0000256" key="4">
    <source>
        <dbReference type="ARBA" id="ARBA00022679"/>
    </source>
</evidence>
<reference evidence="13 14" key="1">
    <citation type="submission" date="2016-10" db="EMBL/GenBank/DDBJ databases">
        <authorList>
            <person name="de Groot N.N."/>
        </authorList>
    </citation>
    <scope>NUCLEOTIDE SEQUENCE [LARGE SCALE GENOMIC DNA]</scope>
    <source>
        <strain evidence="13 14">MON 2.2</strain>
    </source>
</reference>
<dbReference type="Proteomes" id="UP000198546">
    <property type="component" value="Chromosome i"/>
</dbReference>
<comment type="catalytic activity">
    <reaction evidence="9">
        <text>adenosine + H2O + H(+) = inosine + NH4(+)</text>
        <dbReference type="Rhea" id="RHEA:24408"/>
        <dbReference type="ChEBI" id="CHEBI:15377"/>
        <dbReference type="ChEBI" id="CHEBI:15378"/>
        <dbReference type="ChEBI" id="CHEBI:16335"/>
        <dbReference type="ChEBI" id="CHEBI:17596"/>
        <dbReference type="ChEBI" id="CHEBI:28938"/>
        <dbReference type="EC" id="3.5.4.4"/>
    </reaction>
    <physiologicalReaction direction="left-to-right" evidence="9">
        <dbReference type="Rhea" id="RHEA:24409"/>
    </physiologicalReaction>
</comment>
<evidence type="ECO:0000313" key="13">
    <source>
        <dbReference type="EMBL" id="SDE52454.1"/>
    </source>
</evidence>
<dbReference type="InterPro" id="IPR003730">
    <property type="entry name" value="Cu_polyphenol_OxRdtase"/>
</dbReference>
<feature type="region of interest" description="Disordered" evidence="12">
    <location>
        <begin position="17"/>
        <end position="42"/>
    </location>
</feature>
<comment type="similarity">
    <text evidence="3">Belongs to the purine nucleoside phosphorylase YfiH/LACC1 family.</text>
</comment>
<dbReference type="Pfam" id="PF02578">
    <property type="entry name" value="Cu-oxidase_4"/>
    <property type="match status" value="1"/>
</dbReference>
<evidence type="ECO:0000256" key="7">
    <source>
        <dbReference type="ARBA" id="ARBA00022833"/>
    </source>
</evidence>
<dbReference type="InterPro" id="IPR038371">
    <property type="entry name" value="Cu_polyphenol_OxRdtase_sf"/>
</dbReference>
<dbReference type="PANTHER" id="PTHR30616:SF2">
    <property type="entry name" value="PURINE NUCLEOSIDE PHOSPHORYLASE LACC1"/>
    <property type="match status" value="1"/>
</dbReference>
<accession>A0A1G7DLN2</accession>
<evidence type="ECO:0000256" key="11">
    <source>
        <dbReference type="ARBA" id="ARBA00049893"/>
    </source>
</evidence>
<evidence type="ECO:0000256" key="12">
    <source>
        <dbReference type="SAM" id="MobiDB-lite"/>
    </source>
</evidence>
<keyword evidence="14" id="KW-1185">Reference proteome</keyword>
<dbReference type="OrthoDB" id="4279at2"/>
<evidence type="ECO:0000256" key="2">
    <source>
        <dbReference type="ARBA" id="ARBA00003215"/>
    </source>
</evidence>
<comment type="catalytic activity">
    <reaction evidence="10">
        <text>adenosine + phosphate = alpha-D-ribose 1-phosphate + adenine</text>
        <dbReference type="Rhea" id="RHEA:27642"/>
        <dbReference type="ChEBI" id="CHEBI:16335"/>
        <dbReference type="ChEBI" id="CHEBI:16708"/>
        <dbReference type="ChEBI" id="CHEBI:43474"/>
        <dbReference type="ChEBI" id="CHEBI:57720"/>
        <dbReference type="EC" id="2.4.2.1"/>
    </reaction>
    <physiologicalReaction direction="left-to-right" evidence="10">
        <dbReference type="Rhea" id="RHEA:27643"/>
    </physiologicalReaction>
</comment>
<evidence type="ECO:0000256" key="6">
    <source>
        <dbReference type="ARBA" id="ARBA00022801"/>
    </source>
</evidence>
<dbReference type="Gene3D" id="3.60.140.10">
    <property type="entry name" value="CNF1/YfiH-like putative cysteine hydrolases"/>
    <property type="match status" value="1"/>
</dbReference>
<keyword evidence="6" id="KW-0378">Hydrolase</keyword>
<evidence type="ECO:0000256" key="8">
    <source>
        <dbReference type="ARBA" id="ARBA00023008"/>
    </source>
</evidence>
<dbReference type="RefSeq" id="WP_090595472.1">
    <property type="nucleotide sequence ID" value="NZ_LT629688.1"/>
</dbReference>
<dbReference type="GO" id="GO:0016787">
    <property type="term" value="F:hydrolase activity"/>
    <property type="evidence" value="ECO:0007669"/>
    <property type="project" value="UniProtKB-KW"/>
</dbReference>
<proteinExistence type="inferred from homology"/>
<comment type="catalytic activity">
    <reaction evidence="11">
        <text>S-methyl-5'-thioadenosine + phosphate = 5-(methylsulfanyl)-alpha-D-ribose 1-phosphate + adenine</text>
        <dbReference type="Rhea" id="RHEA:11852"/>
        <dbReference type="ChEBI" id="CHEBI:16708"/>
        <dbReference type="ChEBI" id="CHEBI:17509"/>
        <dbReference type="ChEBI" id="CHEBI:43474"/>
        <dbReference type="ChEBI" id="CHEBI:58533"/>
        <dbReference type="EC" id="2.4.2.28"/>
    </reaction>
    <physiologicalReaction direction="left-to-right" evidence="11">
        <dbReference type="Rhea" id="RHEA:11853"/>
    </physiologicalReaction>
</comment>
<dbReference type="EMBL" id="LT629688">
    <property type="protein sequence ID" value="SDE52454.1"/>
    <property type="molecule type" value="Genomic_DNA"/>
</dbReference>
<dbReference type="GO" id="GO:0017061">
    <property type="term" value="F:S-methyl-5-thioadenosine phosphorylase activity"/>
    <property type="evidence" value="ECO:0007669"/>
    <property type="project" value="UniProtKB-EC"/>
</dbReference>
<keyword evidence="4" id="KW-0808">Transferase</keyword>
<comment type="catalytic activity">
    <reaction evidence="1">
        <text>inosine + phosphate = alpha-D-ribose 1-phosphate + hypoxanthine</text>
        <dbReference type="Rhea" id="RHEA:27646"/>
        <dbReference type="ChEBI" id="CHEBI:17368"/>
        <dbReference type="ChEBI" id="CHEBI:17596"/>
        <dbReference type="ChEBI" id="CHEBI:43474"/>
        <dbReference type="ChEBI" id="CHEBI:57720"/>
        <dbReference type="EC" id="2.4.2.1"/>
    </reaction>
    <physiologicalReaction direction="left-to-right" evidence="1">
        <dbReference type="Rhea" id="RHEA:27647"/>
    </physiologicalReaction>
</comment>
<sequence length="256" mass="26186">MLRTTESLGRVRVAFTDRHGGVTTGPQGSLDLGRTDADPASARENFDRVRRRLGLRRVVAMHQVHGPDVHLVTPDDAAAWPEQGHLGDSVPGQARLPVVDALVAPDLSAVGPVALCVRVADCLPVLLADPVTGAVGAVHAGRVGLLAGVLPAAAAALRALGAGALTAWIGPHVCAACYEVPATMQVEAVAALPALAAETSWGTPSLDLGAAAAAQLTAEGVAVRRVGGCTRTDPDLHSHRRDGARSGRLAGLVWVT</sequence>
<evidence type="ECO:0000313" key="14">
    <source>
        <dbReference type="Proteomes" id="UP000198546"/>
    </source>
</evidence>
<dbReference type="STRING" id="675864.SAMN04489747_3644"/>
<dbReference type="InterPro" id="IPR011324">
    <property type="entry name" value="Cytotoxic_necrot_fac-like_cat"/>
</dbReference>
<dbReference type="PANTHER" id="PTHR30616">
    <property type="entry name" value="UNCHARACTERIZED PROTEIN YFIH"/>
    <property type="match status" value="1"/>
</dbReference>
<comment type="function">
    <text evidence="2">Purine nucleoside enzyme that catalyzes the phosphorolysis of adenosine and inosine nucleosides, yielding D-ribose 1-phosphate and the respective free bases, adenine and hypoxanthine. Also catalyzes the phosphorolysis of S-methyl-5'-thioadenosine into adenine and S-methyl-5-thio-alpha-D-ribose 1-phosphate. Also has adenosine deaminase activity.</text>
</comment>
<dbReference type="CDD" id="cd16833">
    <property type="entry name" value="YfiH"/>
    <property type="match status" value="1"/>
</dbReference>